<dbReference type="SMART" id="SM00228">
    <property type="entry name" value="PDZ"/>
    <property type="match status" value="1"/>
</dbReference>
<dbReference type="InterPro" id="IPR036034">
    <property type="entry name" value="PDZ_sf"/>
</dbReference>
<evidence type="ECO:0000313" key="3">
    <source>
        <dbReference type="EMBL" id="KDO35112.1"/>
    </source>
</evidence>
<evidence type="ECO:0000313" key="4">
    <source>
        <dbReference type="Proteomes" id="UP000030745"/>
    </source>
</evidence>
<dbReference type="CDD" id="cd00136">
    <property type="entry name" value="PDZ_canonical"/>
    <property type="match status" value="1"/>
</dbReference>
<dbReference type="RefSeq" id="XP_012194761.1">
    <property type="nucleotide sequence ID" value="XM_012339371.1"/>
</dbReference>
<dbReference type="KEGG" id="spar:SPRG_01179"/>
<feature type="compositionally biased region" description="Low complexity" evidence="1">
    <location>
        <begin position="123"/>
        <end position="147"/>
    </location>
</feature>
<dbReference type="EMBL" id="KK583190">
    <property type="protein sequence ID" value="KDO35112.1"/>
    <property type="molecule type" value="Genomic_DNA"/>
</dbReference>
<reference evidence="3 4" key="1">
    <citation type="journal article" date="2013" name="PLoS Genet.">
        <title>Distinctive expansion of potential virulence genes in the genome of the oomycete fish pathogen Saprolegnia parasitica.</title>
        <authorList>
            <person name="Jiang R.H."/>
            <person name="de Bruijn I."/>
            <person name="Haas B.J."/>
            <person name="Belmonte R."/>
            <person name="Lobach L."/>
            <person name="Christie J."/>
            <person name="van den Ackerveken G."/>
            <person name="Bottin A."/>
            <person name="Bulone V."/>
            <person name="Diaz-Moreno S.M."/>
            <person name="Dumas B."/>
            <person name="Fan L."/>
            <person name="Gaulin E."/>
            <person name="Govers F."/>
            <person name="Grenville-Briggs L.J."/>
            <person name="Horner N.R."/>
            <person name="Levin J.Z."/>
            <person name="Mammella M."/>
            <person name="Meijer H.J."/>
            <person name="Morris P."/>
            <person name="Nusbaum C."/>
            <person name="Oome S."/>
            <person name="Phillips A.J."/>
            <person name="van Rooyen D."/>
            <person name="Rzeszutek E."/>
            <person name="Saraiva M."/>
            <person name="Secombes C.J."/>
            <person name="Seidl M.F."/>
            <person name="Snel B."/>
            <person name="Stassen J.H."/>
            <person name="Sykes S."/>
            <person name="Tripathy S."/>
            <person name="van den Berg H."/>
            <person name="Vega-Arreguin J.C."/>
            <person name="Wawra S."/>
            <person name="Young S.K."/>
            <person name="Zeng Q."/>
            <person name="Dieguez-Uribeondo J."/>
            <person name="Russ C."/>
            <person name="Tyler B.M."/>
            <person name="van West P."/>
        </authorList>
    </citation>
    <scope>NUCLEOTIDE SEQUENCE [LARGE SCALE GENOMIC DNA]</scope>
    <source>
        <strain evidence="3 4">CBS 223.65</strain>
    </source>
</reference>
<gene>
    <name evidence="3" type="ORF">SPRG_01179</name>
</gene>
<feature type="domain" description="PDZ" evidence="2">
    <location>
        <begin position="229"/>
        <end position="320"/>
    </location>
</feature>
<proteinExistence type="predicted"/>
<feature type="compositionally biased region" description="Polar residues" evidence="1">
    <location>
        <begin position="319"/>
        <end position="337"/>
    </location>
</feature>
<dbReference type="SUPFAM" id="SSF50156">
    <property type="entry name" value="PDZ domain-like"/>
    <property type="match status" value="1"/>
</dbReference>
<accession>A0A067D7Y3</accession>
<dbReference type="OMA" id="GFRTNQN"/>
<feature type="region of interest" description="Disordered" evidence="1">
    <location>
        <begin position="123"/>
        <end position="184"/>
    </location>
</feature>
<organism evidence="3 4">
    <name type="scientific">Saprolegnia parasitica (strain CBS 223.65)</name>
    <dbReference type="NCBI Taxonomy" id="695850"/>
    <lineage>
        <taxon>Eukaryota</taxon>
        <taxon>Sar</taxon>
        <taxon>Stramenopiles</taxon>
        <taxon>Oomycota</taxon>
        <taxon>Saprolegniomycetes</taxon>
        <taxon>Saprolegniales</taxon>
        <taxon>Saprolegniaceae</taxon>
        <taxon>Saprolegnia</taxon>
    </lineage>
</organism>
<keyword evidence="4" id="KW-1185">Reference proteome</keyword>
<dbReference type="Gene3D" id="2.30.42.10">
    <property type="match status" value="1"/>
</dbReference>
<feature type="compositionally biased region" description="Acidic residues" evidence="1">
    <location>
        <begin position="38"/>
        <end position="47"/>
    </location>
</feature>
<dbReference type="Proteomes" id="UP000030745">
    <property type="component" value="Unassembled WGS sequence"/>
</dbReference>
<dbReference type="GeneID" id="24123782"/>
<dbReference type="VEuPathDB" id="FungiDB:SPRG_01179"/>
<sequence length="430" mass="48192">MMATQHRADDKMNARIEDLALEMQATLARLGASTEPSNQDDEDDEPPSELAVSLPELIHRMQAMVEVMERQTEMYDVMKARLSYVPNDTDSRDSRSSLWLNDAGRDSVYTGSRGSLVGYFDSSRGSESFHSSRGSESFHSSRSSEPYYSRHSEKPSRIPFAQSSSMSSLDTPEEEPRQSFSYSEAFKRPASSVLTRQRRTYQKTAPVTVESLPTQGRRRLDVVTPVAPLISGAKSEYSVRWASGDLGISLNNFASDGRGLQISSLERCASGVAAGIGNARLGDVLVSINKEVVEHLPYETIKDVLKKTRRPLVLGFRSNPSSVTSPTSAKRYASSQKTFEEEVGSMSAPTLFKDEPSLSMASTVDSEADELEDWLRRQDAMHSELVLLLTETIQRCESLKEENFDQLQLMMQRSMKRRNSTFLRRDSRDF</sequence>
<dbReference type="InterPro" id="IPR001478">
    <property type="entry name" value="PDZ"/>
</dbReference>
<evidence type="ECO:0000259" key="2">
    <source>
        <dbReference type="PROSITE" id="PS50106"/>
    </source>
</evidence>
<evidence type="ECO:0000256" key="1">
    <source>
        <dbReference type="SAM" id="MobiDB-lite"/>
    </source>
</evidence>
<dbReference type="OrthoDB" id="166643at2759"/>
<feature type="compositionally biased region" description="Polar residues" evidence="1">
    <location>
        <begin position="161"/>
        <end position="170"/>
    </location>
</feature>
<dbReference type="PROSITE" id="PS50106">
    <property type="entry name" value="PDZ"/>
    <property type="match status" value="1"/>
</dbReference>
<name>A0A067D7Y3_SAPPC</name>
<feature type="region of interest" description="Disordered" evidence="1">
    <location>
        <begin position="29"/>
        <end position="49"/>
    </location>
</feature>
<dbReference type="AlphaFoldDB" id="A0A067D7Y3"/>
<feature type="region of interest" description="Disordered" evidence="1">
    <location>
        <begin position="319"/>
        <end position="352"/>
    </location>
</feature>
<protein>
    <recommendedName>
        <fullName evidence="2">PDZ domain-containing protein</fullName>
    </recommendedName>
</protein>